<accession>A0A4W5PSA0</accession>
<evidence type="ECO:0000256" key="3">
    <source>
        <dbReference type="ARBA" id="ARBA00023274"/>
    </source>
</evidence>
<proteinExistence type="inferred from homology"/>
<reference evidence="6" key="3">
    <citation type="submission" date="2025-09" db="UniProtKB">
        <authorList>
            <consortium name="Ensembl"/>
        </authorList>
    </citation>
    <scope>IDENTIFICATION</scope>
</reference>
<evidence type="ECO:0000313" key="6">
    <source>
        <dbReference type="Ensembl" id="ENSHHUP00000064520.1"/>
    </source>
</evidence>
<sequence length="280" mass="30638">VYTNMTGSNALLVPGNQTSAESWGTGRAGAQSPGVRAGAQSPGVRAEPMCRGGRMFAAINTTQKRYAVCSALPALVMSKGMPPTVLLYSLHSLNLRGTASRILICRVSPSSCVSLPPRVSLSLLVCLSPSSCVSLPPRVSLSLSSSLPMHKMTNTDLSRILKRRSRNKKIRRRVLKNPLKNLRIIIMKVNPYAKTDRRQAILLHDPTIKAKMLKPKKLSKKAPPPCQGIKRLVFSNRLWGSETVSNKICRKTIIHLSFDFTSLSAVFNSSGTFSYNTSIY</sequence>
<dbReference type="Gene3D" id="3.40.1370.10">
    <property type="match status" value="1"/>
</dbReference>
<reference evidence="6" key="2">
    <citation type="submission" date="2025-08" db="UniProtKB">
        <authorList>
            <consortium name="Ensembl"/>
        </authorList>
    </citation>
    <scope>IDENTIFICATION</scope>
</reference>
<dbReference type="InterPro" id="IPR023574">
    <property type="entry name" value="Ribosomal_uL4_dom_sf"/>
</dbReference>
<protein>
    <recommendedName>
        <fullName evidence="5">Large ribosomal subunit protein uL4 C-terminal domain-containing protein</fullName>
    </recommendedName>
</protein>
<evidence type="ECO:0000256" key="4">
    <source>
        <dbReference type="SAM" id="MobiDB-lite"/>
    </source>
</evidence>
<dbReference type="GO" id="GO:0005840">
    <property type="term" value="C:ribosome"/>
    <property type="evidence" value="ECO:0007669"/>
    <property type="project" value="UniProtKB-KW"/>
</dbReference>
<evidence type="ECO:0000259" key="5">
    <source>
        <dbReference type="Pfam" id="PF14374"/>
    </source>
</evidence>
<reference evidence="7" key="1">
    <citation type="submission" date="2018-06" db="EMBL/GenBank/DDBJ databases">
        <title>Genome assembly of Danube salmon.</title>
        <authorList>
            <person name="Macqueen D.J."/>
            <person name="Gundappa M.K."/>
        </authorList>
    </citation>
    <scope>NUCLEOTIDE SEQUENCE [LARGE SCALE GENOMIC DNA]</scope>
</reference>
<keyword evidence="2" id="KW-0689">Ribosomal protein</keyword>
<comment type="similarity">
    <text evidence="1">Belongs to the universal ribosomal protein uL4 family.</text>
</comment>
<dbReference type="Pfam" id="PF14374">
    <property type="entry name" value="Ribos_L4_asso_C"/>
    <property type="match status" value="1"/>
</dbReference>
<dbReference type="InterPro" id="IPR025755">
    <property type="entry name" value="Ribos_uL4_C_dom"/>
</dbReference>
<dbReference type="GO" id="GO:1990904">
    <property type="term" value="C:ribonucleoprotein complex"/>
    <property type="evidence" value="ECO:0007669"/>
    <property type="project" value="UniProtKB-KW"/>
</dbReference>
<dbReference type="AlphaFoldDB" id="A0A4W5PSA0"/>
<dbReference type="STRING" id="62062.ENSHHUP00000064520"/>
<keyword evidence="3" id="KW-0687">Ribonucleoprotein</keyword>
<feature type="domain" description="Large ribosomal subunit protein uL4 C-terminal" evidence="5">
    <location>
        <begin position="146"/>
        <end position="202"/>
    </location>
</feature>
<dbReference type="Ensembl" id="ENSHHUT00000066714.1">
    <property type="protein sequence ID" value="ENSHHUP00000064520.1"/>
    <property type="gene ID" value="ENSHHUG00000038085.1"/>
</dbReference>
<dbReference type="InterPro" id="IPR045240">
    <property type="entry name" value="Ribosomal_uL4_euk/arch"/>
</dbReference>
<evidence type="ECO:0000256" key="1">
    <source>
        <dbReference type="ARBA" id="ARBA00010528"/>
    </source>
</evidence>
<dbReference type="Proteomes" id="UP000314982">
    <property type="component" value="Unassembled WGS sequence"/>
</dbReference>
<dbReference type="PANTHER" id="PTHR19431">
    <property type="entry name" value="60S RIBOSOMAL PROTEIN L4"/>
    <property type="match status" value="1"/>
</dbReference>
<keyword evidence="7" id="KW-1185">Reference proteome</keyword>
<evidence type="ECO:0000313" key="7">
    <source>
        <dbReference type="Proteomes" id="UP000314982"/>
    </source>
</evidence>
<organism evidence="6 7">
    <name type="scientific">Hucho hucho</name>
    <name type="common">huchen</name>
    <dbReference type="NCBI Taxonomy" id="62062"/>
    <lineage>
        <taxon>Eukaryota</taxon>
        <taxon>Metazoa</taxon>
        <taxon>Chordata</taxon>
        <taxon>Craniata</taxon>
        <taxon>Vertebrata</taxon>
        <taxon>Euteleostomi</taxon>
        <taxon>Actinopterygii</taxon>
        <taxon>Neopterygii</taxon>
        <taxon>Teleostei</taxon>
        <taxon>Protacanthopterygii</taxon>
        <taxon>Salmoniformes</taxon>
        <taxon>Salmonidae</taxon>
        <taxon>Salmoninae</taxon>
        <taxon>Hucho</taxon>
    </lineage>
</organism>
<name>A0A4W5PSA0_9TELE</name>
<dbReference type="SUPFAM" id="SSF52166">
    <property type="entry name" value="Ribosomal protein L4"/>
    <property type="match status" value="1"/>
</dbReference>
<dbReference type="GO" id="GO:0006412">
    <property type="term" value="P:translation"/>
    <property type="evidence" value="ECO:0007669"/>
    <property type="project" value="InterPro"/>
</dbReference>
<dbReference type="GO" id="GO:0003735">
    <property type="term" value="F:structural constituent of ribosome"/>
    <property type="evidence" value="ECO:0007669"/>
    <property type="project" value="InterPro"/>
</dbReference>
<feature type="region of interest" description="Disordered" evidence="4">
    <location>
        <begin position="16"/>
        <end position="43"/>
    </location>
</feature>
<evidence type="ECO:0000256" key="2">
    <source>
        <dbReference type="ARBA" id="ARBA00022980"/>
    </source>
</evidence>